<sequence length="131" mass="14857">MEYAIWDKKESINGVPAKKVLESNPHWVDADLILIMENGRVTRIEDIQIINANAGGNLFDENDSLEVKAQKVFEHIVKEREEQENAESHPDSPAAEQRIRDLEEALNKQKEDMDKAIMELTFALGGAKKDV</sequence>
<protein>
    <submittedName>
        <fullName evidence="2">Uncharacterized protein</fullName>
    </submittedName>
</protein>
<evidence type="ECO:0000256" key="1">
    <source>
        <dbReference type="SAM" id="Coils"/>
    </source>
</evidence>
<gene>
    <name evidence="2" type="ORF">B7C51_00820</name>
    <name evidence="3" type="ORF">B7C51_03165</name>
</gene>
<dbReference type="Proteomes" id="UP000192727">
    <property type="component" value="Chromosome"/>
</dbReference>
<proteinExistence type="predicted"/>
<keyword evidence="1" id="KW-0175">Coiled coil</keyword>
<organism evidence="2 4">
    <name type="scientific">Paenibacillus larvae subsp. pulvifaciens</name>
    <dbReference type="NCBI Taxonomy" id="1477"/>
    <lineage>
        <taxon>Bacteria</taxon>
        <taxon>Bacillati</taxon>
        <taxon>Bacillota</taxon>
        <taxon>Bacilli</taxon>
        <taxon>Bacillales</taxon>
        <taxon>Paenibacillaceae</taxon>
        <taxon>Paenibacillus</taxon>
    </lineage>
</organism>
<reference evidence="2 4" key="1">
    <citation type="submission" date="2017-03" db="EMBL/GenBank/DDBJ databases">
        <title>Paenibacillus larvae genome sequencing.</title>
        <authorList>
            <person name="Dingman D.W."/>
        </authorList>
    </citation>
    <scope>NUCLEOTIDE SEQUENCE [LARGE SCALE GENOMIC DNA]</scope>
    <source>
        <strain evidence="2 4">SAG 10367</strain>
    </source>
</reference>
<dbReference type="EMBL" id="CP020557">
    <property type="protein sequence ID" value="ARF67021.1"/>
    <property type="molecule type" value="Genomic_DNA"/>
</dbReference>
<accession>A0A1V0UNB1</accession>
<evidence type="ECO:0000313" key="4">
    <source>
        <dbReference type="Proteomes" id="UP000192727"/>
    </source>
</evidence>
<evidence type="ECO:0000313" key="3">
    <source>
        <dbReference type="EMBL" id="ARF67021.1"/>
    </source>
</evidence>
<name>A0A1V0UNB1_9BACL</name>
<dbReference type="RefSeq" id="WP_083038125.1">
    <property type="nucleotide sequence ID" value="NZ_CP020557.1"/>
</dbReference>
<feature type="coiled-coil region" evidence="1">
    <location>
        <begin position="92"/>
        <end position="119"/>
    </location>
</feature>
<dbReference type="EMBL" id="CP020557">
    <property type="protein sequence ID" value="ARF66654.1"/>
    <property type="molecule type" value="Genomic_DNA"/>
</dbReference>
<evidence type="ECO:0000313" key="2">
    <source>
        <dbReference type="EMBL" id="ARF66654.1"/>
    </source>
</evidence>
<dbReference type="AlphaFoldDB" id="A0A1V0UNB1"/>